<dbReference type="Gene3D" id="3.40.50.300">
    <property type="entry name" value="P-loop containing nucleotide triphosphate hydrolases"/>
    <property type="match status" value="1"/>
</dbReference>
<dbReference type="Pfam" id="PF00685">
    <property type="entry name" value="Sulfotransfer_1"/>
    <property type="match status" value="1"/>
</dbReference>
<protein>
    <recommendedName>
        <fullName evidence="1">Sulfotransferase domain-containing protein</fullName>
    </recommendedName>
</protein>
<sequence>MTEEQVIKLEKHLNIENFRSNKSVTRINTYYWFGKEDERQIVRKGGLGGWRNYFPPDLNEKANKWIKENSFIVSGRELEPSATPCIFSIYTYISGDEKDSSEIRRIYLGLEFTWAWDLTTVKQGRTNGPMRRFRRTKFRSELSYLLILIRFFQQVMHDLLQSATVKPQSSNFHPSRQGGQHKVSVIDEFLYVFDLLEHDELEIPTSALLLMQQLFEMFALYLLTNVESMFNRLPYPTKDARLSGFFLAEETKKVRWSQVRAVGRLGHGARAGQEVVHNEGGVARRMMSQYLNSTTPTTNWVWADVS</sequence>
<organism evidence="2 3">
    <name type="scientific">Aromia moschata</name>
    <dbReference type="NCBI Taxonomy" id="1265417"/>
    <lineage>
        <taxon>Eukaryota</taxon>
        <taxon>Metazoa</taxon>
        <taxon>Ecdysozoa</taxon>
        <taxon>Arthropoda</taxon>
        <taxon>Hexapoda</taxon>
        <taxon>Insecta</taxon>
        <taxon>Pterygota</taxon>
        <taxon>Neoptera</taxon>
        <taxon>Endopterygota</taxon>
        <taxon>Coleoptera</taxon>
        <taxon>Polyphaga</taxon>
        <taxon>Cucujiformia</taxon>
        <taxon>Chrysomeloidea</taxon>
        <taxon>Cerambycidae</taxon>
        <taxon>Cerambycinae</taxon>
        <taxon>Callichromatini</taxon>
        <taxon>Aromia</taxon>
    </lineage>
</organism>
<comment type="caution">
    <text evidence="2">The sequence shown here is derived from an EMBL/GenBank/DDBJ whole genome shotgun (WGS) entry which is preliminary data.</text>
</comment>
<proteinExistence type="predicted"/>
<gene>
    <name evidence="2" type="ORF">NQ318_017646</name>
</gene>
<reference evidence="2" key="1">
    <citation type="journal article" date="2023" name="Insect Mol. Biol.">
        <title>Genome sequencing provides insights into the evolution of gene families encoding plant cell wall-degrading enzymes in longhorned beetles.</title>
        <authorList>
            <person name="Shin N.R."/>
            <person name="Okamura Y."/>
            <person name="Kirsch R."/>
            <person name="Pauchet Y."/>
        </authorList>
    </citation>
    <scope>NUCLEOTIDE SEQUENCE</scope>
    <source>
        <strain evidence="2">AMC_N1</strain>
    </source>
</reference>
<evidence type="ECO:0000313" key="2">
    <source>
        <dbReference type="EMBL" id="KAJ8957748.1"/>
    </source>
</evidence>
<dbReference type="InterPro" id="IPR027417">
    <property type="entry name" value="P-loop_NTPase"/>
</dbReference>
<dbReference type="GO" id="GO:0008146">
    <property type="term" value="F:sulfotransferase activity"/>
    <property type="evidence" value="ECO:0007669"/>
    <property type="project" value="InterPro"/>
</dbReference>
<evidence type="ECO:0000313" key="3">
    <source>
        <dbReference type="Proteomes" id="UP001162162"/>
    </source>
</evidence>
<dbReference type="AlphaFoldDB" id="A0AAV8Z297"/>
<keyword evidence="3" id="KW-1185">Reference proteome</keyword>
<dbReference type="InterPro" id="IPR000863">
    <property type="entry name" value="Sulfotransferase_dom"/>
</dbReference>
<accession>A0AAV8Z297</accession>
<name>A0AAV8Z297_9CUCU</name>
<dbReference type="EMBL" id="JAPWTK010000021">
    <property type="protein sequence ID" value="KAJ8957748.1"/>
    <property type="molecule type" value="Genomic_DNA"/>
</dbReference>
<feature type="domain" description="Sulfotransferase" evidence="1">
    <location>
        <begin position="2"/>
        <end position="69"/>
    </location>
</feature>
<dbReference type="Proteomes" id="UP001162162">
    <property type="component" value="Unassembled WGS sequence"/>
</dbReference>
<dbReference type="SUPFAM" id="SSF52540">
    <property type="entry name" value="P-loop containing nucleoside triphosphate hydrolases"/>
    <property type="match status" value="1"/>
</dbReference>
<evidence type="ECO:0000259" key="1">
    <source>
        <dbReference type="Pfam" id="PF00685"/>
    </source>
</evidence>